<dbReference type="InterPro" id="IPR006620">
    <property type="entry name" value="Pro_4_hyd_alph"/>
</dbReference>
<dbReference type="GO" id="GO:0004510">
    <property type="term" value="F:tryptophan 5-monooxygenase activity"/>
    <property type="evidence" value="ECO:0007669"/>
    <property type="project" value="TreeGrafter"/>
</dbReference>
<evidence type="ECO:0000313" key="16">
    <source>
        <dbReference type="Proteomes" id="UP000054783"/>
    </source>
</evidence>
<keyword evidence="16" id="KW-1185">Reference proteome</keyword>
<reference evidence="15 16" key="1">
    <citation type="submission" date="2015-01" db="EMBL/GenBank/DDBJ databases">
        <title>Evolution of Trichinella species and genotypes.</title>
        <authorList>
            <person name="Korhonen P.K."/>
            <person name="Edoardo P."/>
            <person name="Giuseppe L.R."/>
            <person name="Gasser R.B."/>
        </authorList>
    </citation>
    <scope>NUCLEOTIDE SEQUENCE [LARGE SCALE GENOMIC DNA]</scope>
    <source>
        <strain evidence="15">ISS2496</strain>
    </source>
</reference>
<dbReference type="InterPro" id="IPR019774">
    <property type="entry name" value="Aromatic-AA_hydroxylase_C"/>
</dbReference>
<keyword evidence="9" id="KW-0503">Monooxygenase</keyword>
<feature type="domain" description="Fe2OG dioxygenase" evidence="14">
    <location>
        <begin position="492"/>
        <end position="598"/>
    </location>
</feature>
<keyword evidence="6" id="KW-0223">Dioxygenase</keyword>
<evidence type="ECO:0000256" key="5">
    <source>
        <dbReference type="ARBA" id="ARBA00022723"/>
    </source>
</evidence>
<feature type="domain" description="Biopterin-dependent aromatic amino acid hydroxylase family profile" evidence="13">
    <location>
        <begin position="12"/>
        <end position="358"/>
    </location>
</feature>
<evidence type="ECO:0000259" key="14">
    <source>
        <dbReference type="PROSITE" id="PS51471"/>
    </source>
</evidence>
<dbReference type="InterPro" id="IPR036951">
    <property type="entry name" value="ArAA_hydroxylase_sf"/>
</dbReference>
<comment type="similarity">
    <text evidence="4">Belongs to the biopterin-dependent aromatic amino acid hydroxylase family.</text>
</comment>
<evidence type="ECO:0000256" key="3">
    <source>
        <dbReference type="ARBA" id="ARBA00007443"/>
    </source>
</evidence>
<dbReference type="AlphaFoldDB" id="A0A0V1AAB1"/>
<evidence type="ECO:0000256" key="2">
    <source>
        <dbReference type="ARBA" id="ARBA00001961"/>
    </source>
</evidence>
<dbReference type="GO" id="GO:0031418">
    <property type="term" value="F:L-ascorbic acid binding"/>
    <property type="evidence" value="ECO:0007669"/>
    <property type="project" value="InterPro"/>
</dbReference>
<dbReference type="GO" id="GO:0043005">
    <property type="term" value="C:neuron projection"/>
    <property type="evidence" value="ECO:0007669"/>
    <property type="project" value="TreeGrafter"/>
</dbReference>
<dbReference type="EMBL" id="JYDQ01000014">
    <property type="protein sequence ID" value="KRY21718.1"/>
    <property type="molecule type" value="Genomic_DNA"/>
</dbReference>
<evidence type="ECO:0000256" key="6">
    <source>
        <dbReference type="ARBA" id="ARBA00022964"/>
    </source>
</evidence>
<evidence type="ECO:0000256" key="8">
    <source>
        <dbReference type="ARBA" id="ARBA00023004"/>
    </source>
</evidence>
<feature type="binding site" evidence="12">
    <location>
        <position position="236"/>
    </location>
    <ligand>
        <name>Fe cation</name>
        <dbReference type="ChEBI" id="CHEBI:24875"/>
    </ligand>
</feature>
<evidence type="ECO:0000259" key="13">
    <source>
        <dbReference type="PROSITE" id="PS51410"/>
    </source>
</evidence>
<feature type="binding site" evidence="12">
    <location>
        <position position="191"/>
    </location>
    <ligand>
        <name>Fe cation</name>
        <dbReference type="ChEBI" id="CHEBI:24875"/>
    </ligand>
</feature>
<evidence type="ECO:0000256" key="9">
    <source>
        <dbReference type="ARBA" id="ARBA00023033"/>
    </source>
</evidence>
<proteinExistence type="inferred from homology"/>
<dbReference type="SUPFAM" id="SSF56534">
    <property type="entry name" value="Aromatic aminoacid monoxygenases, catalytic and oligomerization domains"/>
    <property type="match status" value="1"/>
</dbReference>
<dbReference type="PANTHER" id="PTHR11473:SF16">
    <property type="entry name" value="TRYPTOPHAN 5-HYDROXYLASE 2"/>
    <property type="match status" value="1"/>
</dbReference>
<evidence type="ECO:0000256" key="1">
    <source>
        <dbReference type="ARBA" id="ARBA00001954"/>
    </source>
</evidence>
<keyword evidence="5 12" id="KW-0479">Metal-binding</keyword>
<comment type="caution">
    <text evidence="15">The sequence shown here is derived from an EMBL/GenBank/DDBJ whole genome shotgun (WGS) entry which is preliminary data.</text>
</comment>
<comment type="cofactor">
    <cofactor evidence="1 12">
        <name>Fe(2+)</name>
        <dbReference type="ChEBI" id="CHEBI:29033"/>
    </cofactor>
</comment>
<dbReference type="SMART" id="SM00702">
    <property type="entry name" value="P4Hc"/>
    <property type="match status" value="1"/>
</dbReference>
<feature type="binding site" evidence="12">
    <location>
        <position position="196"/>
    </location>
    <ligand>
        <name>Fe cation</name>
        <dbReference type="ChEBI" id="CHEBI:24875"/>
    </ligand>
</feature>
<dbReference type="Gene3D" id="1.10.800.10">
    <property type="entry name" value="Aromatic amino acid hydroxylase"/>
    <property type="match status" value="1"/>
</dbReference>
<dbReference type="InterPro" id="IPR018301">
    <property type="entry name" value="ArAA_hydroxylase_Fe/CU_BS"/>
</dbReference>
<dbReference type="PROSITE" id="PS51410">
    <property type="entry name" value="BH4_AAA_HYDROXYL_2"/>
    <property type="match status" value="1"/>
</dbReference>
<protein>
    <recommendedName>
        <fullName evidence="10">uS12 prolyl 3-hydroxylase</fullName>
    </recommendedName>
</protein>
<comment type="catalytic activity">
    <reaction evidence="11">
        <text>[ribosomal protein uS12]-L-proline + 2-oxoglutarate + O2 = [ribosomal protein uS12]-(3S)-3-hydroxy-L-proline + succinate + CO2</text>
        <dbReference type="Rhea" id="RHEA:54156"/>
        <dbReference type="Rhea" id="RHEA-COMP:13816"/>
        <dbReference type="Rhea" id="RHEA-COMP:13818"/>
        <dbReference type="ChEBI" id="CHEBI:15379"/>
        <dbReference type="ChEBI" id="CHEBI:16526"/>
        <dbReference type="ChEBI" id="CHEBI:16810"/>
        <dbReference type="ChEBI" id="CHEBI:30031"/>
        <dbReference type="ChEBI" id="CHEBI:50342"/>
        <dbReference type="ChEBI" id="CHEBI:85428"/>
    </reaction>
</comment>
<dbReference type="PRINTS" id="PR00372">
    <property type="entry name" value="FYWHYDRXLASE"/>
</dbReference>
<dbReference type="InterPro" id="IPR005123">
    <property type="entry name" value="Oxoglu/Fe-dep_dioxygenase_dom"/>
</dbReference>
<evidence type="ECO:0000256" key="10">
    <source>
        <dbReference type="ARBA" id="ARBA00029938"/>
    </source>
</evidence>
<accession>A0A0V1AAB1</accession>
<dbReference type="GO" id="GO:0005506">
    <property type="term" value="F:iron ion binding"/>
    <property type="evidence" value="ECO:0007669"/>
    <property type="project" value="InterPro"/>
</dbReference>
<evidence type="ECO:0000256" key="7">
    <source>
        <dbReference type="ARBA" id="ARBA00023002"/>
    </source>
</evidence>
<evidence type="ECO:0000313" key="15">
    <source>
        <dbReference type="EMBL" id="KRY21718.1"/>
    </source>
</evidence>
<dbReference type="STRING" id="990121.A0A0V1AAB1"/>
<comment type="cofactor">
    <cofactor evidence="2">
        <name>L-ascorbate</name>
        <dbReference type="ChEBI" id="CHEBI:38290"/>
    </cofactor>
</comment>
<dbReference type="OrthoDB" id="983542at2759"/>
<dbReference type="InterPro" id="IPR001273">
    <property type="entry name" value="ArAA_hydroxylase"/>
</dbReference>
<organism evidence="15 16">
    <name type="scientific">Trichinella patagoniensis</name>
    <dbReference type="NCBI Taxonomy" id="990121"/>
    <lineage>
        <taxon>Eukaryota</taxon>
        <taxon>Metazoa</taxon>
        <taxon>Ecdysozoa</taxon>
        <taxon>Nematoda</taxon>
        <taxon>Enoplea</taxon>
        <taxon>Dorylaimia</taxon>
        <taxon>Trichinellida</taxon>
        <taxon>Trichinellidae</taxon>
        <taxon>Trichinella</taxon>
    </lineage>
</organism>
<gene>
    <name evidence="15" type="primary">TPH1</name>
    <name evidence="15" type="ORF">T12_15576</name>
</gene>
<keyword evidence="7" id="KW-0560">Oxidoreductase</keyword>
<comment type="similarity">
    <text evidence="3">Belongs to the TPA1 family.</text>
</comment>
<dbReference type="GO" id="GO:0009072">
    <property type="term" value="P:aromatic amino acid metabolic process"/>
    <property type="evidence" value="ECO:0007669"/>
    <property type="project" value="InterPro"/>
</dbReference>
<keyword evidence="8 12" id="KW-0408">Iron</keyword>
<dbReference type="PROSITE" id="PS51471">
    <property type="entry name" value="FE2OG_OXY"/>
    <property type="match status" value="1"/>
</dbReference>
<evidence type="ECO:0000256" key="11">
    <source>
        <dbReference type="ARBA" id="ARBA00047444"/>
    </source>
</evidence>
<dbReference type="Pfam" id="PF10637">
    <property type="entry name" value="Ofd1_CTDD"/>
    <property type="match status" value="1"/>
</dbReference>
<dbReference type="InterPro" id="IPR039558">
    <property type="entry name" value="TPA1/OFD1_N"/>
</dbReference>
<dbReference type="PROSITE" id="PS00367">
    <property type="entry name" value="BH4_AAA_HYDROXYL_1"/>
    <property type="match status" value="1"/>
</dbReference>
<dbReference type="InterPro" id="IPR036329">
    <property type="entry name" value="Aro-AA_hydroxylase_C_sf"/>
</dbReference>
<dbReference type="Gene3D" id="2.60.120.620">
    <property type="entry name" value="q2cbj1_9rhob like domain"/>
    <property type="match status" value="2"/>
</dbReference>
<dbReference type="Pfam" id="PF13661">
    <property type="entry name" value="2OG-FeII_Oxy_4"/>
    <property type="match status" value="1"/>
</dbReference>
<evidence type="ECO:0000256" key="4">
    <source>
        <dbReference type="ARBA" id="ARBA00009712"/>
    </source>
</evidence>
<dbReference type="Pfam" id="PF00351">
    <property type="entry name" value="Biopterin_H"/>
    <property type="match status" value="1"/>
</dbReference>
<evidence type="ECO:0000256" key="12">
    <source>
        <dbReference type="PIRSR" id="PIRSR601273-2"/>
    </source>
</evidence>
<dbReference type="InterPro" id="IPR019601">
    <property type="entry name" value="Oxoglutarate/Fe-dep_Oase_C"/>
</dbReference>
<dbReference type="PANTHER" id="PTHR11473">
    <property type="entry name" value="AROMATIC AMINO ACID HYDROXYLASE"/>
    <property type="match status" value="1"/>
</dbReference>
<name>A0A0V1AAB1_9BILA</name>
<sequence length="907" mass="105182">MNEKKSFAMTNFNSVNVSNFQNGEKNFPLRKKDLDAGAKRVHMYGKELDGDHPGFKDNNYRKRRMEIAKIAQEFRYGDEIPDVEYTQEETSTWRAVYTQLKMLHQNYACKRYLRNFSKLEQQRLFSEEKVPQLKDVSNFLKDCTGFEIYPVEGYLSAKDFLAGLAFRVFHTTQYVRHPSDPFYSPEPDVCHELLGHVPMFADPEFAQLSQEIGLASLGASETDINNLAKIYFFTAEFGVIVEDDQIKAYGAGLLSSAAELKNTMEQNKKFKTFDVNTILQTDCIISDYQNAYFVSLNIQDVIQHVRLFARTITRSLPVRYNAFIEEVEVLDNVEKLFQAVDNLKHEITCIKYVYHKYLYYIGNVIYEMSEFTKLNANYRSGIDECAIKFNEKYENVNFQGSWLSTNEDVTAFEKPFKCAILRNFLTGSNMNEYFHILRKEILDSKPVLKEKDLFKFYQTKDFSALSSPAVEKLKSVFYGPVKEWFSKVTGIPLDDRVALAAQVYSHGNYLLCHDDRVGGRRIAFILNFTENSWTPDDGGLLELLECETEQYPMKVKHTVVPSENVLTCFEVVLQSFHQVSEIRSKTKKRFSIQGWYHGSEIEYPMNLRSLSSLHQSIDEPIDMHDADLKNFINSAYLDKEVISWLNGTFEKESKMDLMNFFKDDVYNAMYREICSNSILWKIYGPMQKRLYYVAEKNAFNAESCPTVSKVISFLKSKLMFNYLAELTGLDNLAVNKDVYYLDLSVGCGCKEEIRKFGSGCYSLIDADECSNSENEMLLEAIFHLVPEEWDEKYGGVTIFHLGEADEDEHGDNEYALPEYFIVIEQCLHLSNMSQRMSNIWKFHISLISTLNILWIQNEFIQGSVKILFFEKGINNEKHLKIFSTNIAIHSNIQKIHEYAQFKMHFPS</sequence>
<dbReference type="GO" id="GO:0031543">
    <property type="term" value="F:peptidyl-proline dioxygenase activity"/>
    <property type="evidence" value="ECO:0007669"/>
    <property type="project" value="UniProtKB-ARBA"/>
</dbReference>
<dbReference type="Proteomes" id="UP000054783">
    <property type="component" value="Unassembled WGS sequence"/>
</dbReference>
<feature type="non-terminal residue" evidence="15">
    <location>
        <position position="907"/>
    </location>
</feature>